<dbReference type="AlphaFoldDB" id="A0A1M6A5U4"/>
<gene>
    <name evidence="6" type="ORF">SAMN02745244_00115</name>
</gene>
<keyword evidence="7" id="KW-1185">Reference proteome</keyword>
<dbReference type="InterPro" id="IPR026856">
    <property type="entry name" value="Sialidase_fam"/>
</dbReference>
<keyword evidence="4" id="KW-0732">Signal</keyword>
<dbReference type="InterPro" id="IPR011040">
    <property type="entry name" value="Sialidase"/>
</dbReference>
<accession>A0A1M6A5U4</accession>
<dbReference type="InterPro" id="IPR036278">
    <property type="entry name" value="Sialidase_sf"/>
</dbReference>
<protein>
    <recommendedName>
        <fullName evidence="3">exo-alpha-sialidase</fullName>
        <ecNumber evidence="3">3.2.1.18</ecNumber>
    </recommendedName>
</protein>
<dbReference type="GO" id="GO:0004308">
    <property type="term" value="F:exo-alpha-sialidase activity"/>
    <property type="evidence" value="ECO:0007669"/>
    <property type="project" value="UniProtKB-EC"/>
</dbReference>
<evidence type="ECO:0000256" key="4">
    <source>
        <dbReference type="SAM" id="SignalP"/>
    </source>
</evidence>
<comment type="similarity">
    <text evidence="2">Belongs to the glycosyl hydrolase 33 family.</text>
</comment>
<dbReference type="STRING" id="1123357.SAMN02745244_00115"/>
<feature type="chain" id="PRO_5012929054" description="exo-alpha-sialidase" evidence="4">
    <location>
        <begin position="31"/>
        <end position="543"/>
    </location>
</feature>
<comment type="catalytic activity">
    <reaction evidence="1">
        <text>Hydrolysis of alpha-(2-&gt;3)-, alpha-(2-&gt;6)-, alpha-(2-&gt;8)- glycosidic linkages of terminal sialic acid residues in oligosaccharides, glycoproteins, glycolipids, colominic acid and synthetic substrates.</text>
        <dbReference type="EC" id="3.2.1.18"/>
    </reaction>
</comment>
<dbReference type="GO" id="GO:0009313">
    <property type="term" value="P:oligosaccharide catabolic process"/>
    <property type="evidence" value="ECO:0007669"/>
    <property type="project" value="TreeGrafter"/>
</dbReference>
<evidence type="ECO:0000313" key="6">
    <source>
        <dbReference type="EMBL" id="SHI31851.1"/>
    </source>
</evidence>
<dbReference type="GO" id="GO:0006689">
    <property type="term" value="P:ganglioside catabolic process"/>
    <property type="evidence" value="ECO:0007669"/>
    <property type="project" value="TreeGrafter"/>
</dbReference>
<dbReference type="PANTHER" id="PTHR10628:SF30">
    <property type="entry name" value="EXO-ALPHA-SIALIDASE"/>
    <property type="match status" value="1"/>
</dbReference>
<dbReference type="GO" id="GO:0016020">
    <property type="term" value="C:membrane"/>
    <property type="evidence" value="ECO:0007669"/>
    <property type="project" value="TreeGrafter"/>
</dbReference>
<dbReference type="CDD" id="cd15482">
    <property type="entry name" value="Sialidase_non-viral"/>
    <property type="match status" value="1"/>
</dbReference>
<evidence type="ECO:0000256" key="3">
    <source>
        <dbReference type="ARBA" id="ARBA00012733"/>
    </source>
</evidence>
<evidence type="ECO:0000259" key="5">
    <source>
        <dbReference type="Pfam" id="PF13088"/>
    </source>
</evidence>
<reference evidence="6 7" key="1">
    <citation type="submission" date="2016-11" db="EMBL/GenBank/DDBJ databases">
        <authorList>
            <person name="Jaros S."/>
            <person name="Januszkiewicz K."/>
            <person name="Wedrychowicz H."/>
        </authorList>
    </citation>
    <scope>NUCLEOTIDE SEQUENCE [LARGE SCALE GENOMIC DNA]</scope>
    <source>
        <strain evidence="6 7">DSM 12906</strain>
    </source>
</reference>
<name>A0A1M6A5U4_9ACTN</name>
<evidence type="ECO:0000256" key="1">
    <source>
        <dbReference type="ARBA" id="ARBA00000427"/>
    </source>
</evidence>
<dbReference type="GO" id="GO:0005737">
    <property type="term" value="C:cytoplasm"/>
    <property type="evidence" value="ECO:0007669"/>
    <property type="project" value="TreeGrafter"/>
</dbReference>
<feature type="signal peptide" evidence="4">
    <location>
        <begin position="1"/>
        <end position="30"/>
    </location>
</feature>
<proteinExistence type="inferred from homology"/>
<dbReference type="PANTHER" id="PTHR10628">
    <property type="entry name" value="SIALIDASE"/>
    <property type="match status" value="1"/>
</dbReference>
<dbReference type="SUPFAM" id="SSF50939">
    <property type="entry name" value="Sialidases"/>
    <property type="match status" value="1"/>
</dbReference>
<feature type="domain" description="Sialidase" evidence="5">
    <location>
        <begin position="197"/>
        <end position="487"/>
    </location>
</feature>
<dbReference type="Pfam" id="PF13088">
    <property type="entry name" value="BNR_2"/>
    <property type="match status" value="1"/>
</dbReference>
<dbReference type="OrthoDB" id="3797695at2"/>
<evidence type="ECO:0000256" key="2">
    <source>
        <dbReference type="ARBA" id="ARBA00009348"/>
    </source>
</evidence>
<evidence type="ECO:0000313" key="7">
    <source>
        <dbReference type="Proteomes" id="UP000184512"/>
    </source>
</evidence>
<dbReference type="RefSeq" id="WP_073185385.1">
    <property type="nucleotide sequence ID" value="NZ_FQZG01000003.1"/>
</dbReference>
<dbReference type="EC" id="3.2.1.18" evidence="3"/>
<sequence>MARRLLAMIAGLVALCVGLSTALLTPTARAAEPYLTVSLTRTDTLGSPVRAGQTLTFSISYTNLSTQTITAFPRSSNLTGVLTTSSPNCRWGSLAAGATKGCTTATHLVTAADVEAGSFSPSVTFDATTDTAGSNILQAGITATVPAITTAEGDPDDPATIPSERVDGVPLQLASANYLGFTCHRIPALTQAPNGWILAAWDGRPDSCQDSPNPNSIVQRISKDGGKSWSVAKVIAAGQGTVSSTDKFGYSDPSYVVDHTTGKIFAFFVKSFDVSFQNSQLGTDPTNRNVLHAAVMESADNGQTCTTPKVITADITGDGAFRSRFAASGEGIQLRYGAHAGRLIQQYTFASTTLNTYQAVSIYSDDHGVTWEAGTPVGTGMDENKVVELSNGDVMLNSRASDSTFARKVTISTDGGETYGPVRVDNTLIDPRNNAGITRAYPDAAEGSAQAKMLLFTNAASTSSRVNGTVRLSYDDGATWSTSKVFAPGFDGLLDHHPTEHPRHLRHPLRRQQLDHPLHADQPRLARRAARLGHRRSPGRRPW</sequence>
<dbReference type="Proteomes" id="UP000184512">
    <property type="component" value="Unassembled WGS sequence"/>
</dbReference>
<organism evidence="6 7">
    <name type="scientific">Tessaracoccus bendigoensis DSM 12906</name>
    <dbReference type="NCBI Taxonomy" id="1123357"/>
    <lineage>
        <taxon>Bacteria</taxon>
        <taxon>Bacillati</taxon>
        <taxon>Actinomycetota</taxon>
        <taxon>Actinomycetes</taxon>
        <taxon>Propionibacteriales</taxon>
        <taxon>Propionibacteriaceae</taxon>
        <taxon>Tessaracoccus</taxon>
    </lineage>
</organism>
<dbReference type="Gene3D" id="2.120.10.10">
    <property type="match status" value="1"/>
</dbReference>
<dbReference type="EMBL" id="FQZG01000003">
    <property type="protein sequence ID" value="SHI31851.1"/>
    <property type="molecule type" value="Genomic_DNA"/>
</dbReference>